<organism evidence="1 2">
    <name type="scientific">Mycena alexandri</name>
    <dbReference type="NCBI Taxonomy" id="1745969"/>
    <lineage>
        <taxon>Eukaryota</taxon>
        <taxon>Fungi</taxon>
        <taxon>Dikarya</taxon>
        <taxon>Basidiomycota</taxon>
        <taxon>Agaricomycotina</taxon>
        <taxon>Agaricomycetes</taxon>
        <taxon>Agaricomycetidae</taxon>
        <taxon>Agaricales</taxon>
        <taxon>Marasmiineae</taxon>
        <taxon>Mycenaceae</taxon>
        <taxon>Mycena</taxon>
    </lineage>
</organism>
<evidence type="ECO:0000313" key="1">
    <source>
        <dbReference type="EMBL" id="KAJ7034516.1"/>
    </source>
</evidence>
<evidence type="ECO:0000313" key="2">
    <source>
        <dbReference type="Proteomes" id="UP001218188"/>
    </source>
</evidence>
<comment type="caution">
    <text evidence="1">The sequence shown here is derived from an EMBL/GenBank/DDBJ whole genome shotgun (WGS) entry which is preliminary data.</text>
</comment>
<dbReference type="AlphaFoldDB" id="A0AAD6SUX6"/>
<name>A0AAD6SUX6_9AGAR</name>
<protein>
    <submittedName>
        <fullName evidence="1">Uncharacterized protein</fullName>
    </submittedName>
</protein>
<sequence>MAPNALIRFFHCRLHNSSDEHYGVGASPVRDITDVDVPGLVSQPSSSFSLCHFGKHLKSVNMGISSLKHTHPAPAKCNLPPKAVPDQSRFTLNLPLSINSPREHSGILEEMILDIVEVETKMKMWKPTNQRAVKRLLSKETLLGYDSPTPIKIHKIFQSKQWLRVPSEESETESSRWGIWCEYHRRTLSGIMLAAITMPKTQYKRGQSGKAKTLFI</sequence>
<reference evidence="1" key="1">
    <citation type="submission" date="2023-03" db="EMBL/GenBank/DDBJ databases">
        <title>Massive genome expansion in bonnet fungi (Mycena s.s.) driven by repeated elements and novel gene families across ecological guilds.</title>
        <authorList>
            <consortium name="Lawrence Berkeley National Laboratory"/>
            <person name="Harder C.B."/>
            <person name="Miyauchi S."/>
            <person name="Viragh M."/>
            <person name="Kuo A."/>
            <person name="Thoen E."/>
            <person name="Andreopoulos B."/>
            <person name="Lu D."/>
            <person name="Skrede I."/>
            <person name="Drula E."/>
            <person name="Henrissat B."/>
            <person name="Morin E."/>
            <person name="Kohler A."/>
            <person name="Barry K."/>
            <person name="LaButti K."/>
            <person name="Morin E."/>
            <person name="Salamov A."/>
            <person name="Lipzen A."/>
            <person name="Mereny Z."/>
            <person name="Hegedus B."/>
            <person name="Baldrian P."/>
            <person name="Stursova M."/>
            <person name="Weitz H."/>
            <person name="Taylor A."/>
            <person name="Grigoriev I.V."/>
            <person name="Nagy L.G."/>
            <person name="Martin F."/>
            <person name="Kauserud H."/>
        </authorList>
    </citation>
    <scope>NUCLEOTIDE SEQUENCE</scope>
    <source>
        <strain evidence="1">CBHHK200</strain>
    </source>
</reference>
<keyword evidence="2" id="KW-1185">Reference proteome</keyword>
<gene>
    <name evidence="1" type="ORF">C8F04DRAFT_1183062</name>
</gene>
<dbReference type="Proteomes" id="UP001218188">
    <property type="component" value="Unassembled WGS sequence"/>
</dbReference>
<proteinExistence type="predicted"/>
<accession>A0AAD6SUX6</accession>
<dbReference type="EMBL" id="JARJCM010000056">
    <property type="protein sequence ID" value="KAJ7034516.1"/>
    <property type="molecule type" value="Genomic_DNA"/>
</dbReference>